<protein>
    <submittedName>
        <fullName evidence="4">NAD(P)H-quinone oxidoreductase</fullName>
    </submittedName>
</protein>
<evidence type="ECO:0000259" key="3">
    <source>
        <dbReference type="SMART" id="SM00829"/>
    </source>
</evidence>
<dbReference type="GO" id="GO:0016651">
    <property type="term" value="F:oxidoreductase activity, acting on NAD(P)H"/>
    <property type="evidence" value="ECO:0007669"/>
    <property type="project" value="TreeGrafter"/>
</dbReference>
<evidence type="ECO:0000256" key="2">
    <source>
        <dbReference type="ARBA" id="ARBA00023002"/>
    </source>
</evidence>
<comment type="caution">
    <text evidence="4">The sequence shown here is derived from an EMBL/GenBank/DDBJ whole genome shotgun (WGS) entry which is preliminary data.</text>
</comment>
<accession>A0A7Y8CLL0</accession>
<dbReference type="NCBIfam" id="TIGR02824">
    <property type="entry name" value="quinone_pig3"/>
    <property type="match status" value="1"/>
</dbReference>
<dbReference type="SMART" id="SM00829">
    <property type="entry name" value="PKS_ER"/>
    <property type="match status" value="1"/>
</dbReference>
<evidence type="ECO:0000313" key="5">
    <source>
        <dbReference type="Proteomes" id="UP000520592"/>
    </source>
</evidence>
<dbReference type="InterPro" id="IPR013154">
    <property type="entry name" value="ADH-like_N"/>
</dbReference>
<evidence type="ECO:0000313" key="4">
    <source>
        <dbReference type="EMBL" id="NWC35422.1"/>
    </source>
</evidence>
<dbReference type="AlphaFoldDB" id="A0A7Y8CLL0"/>
<name>A0A7Y8CLL0_9PSED</name>
<gene>
    <name evidence="4" type="ORF">HX876_23875</name>
</gene>
<dbReference type="EMBL" id="JACAQD010000032">
    <property type="protein sequence ID" value="NWC35422.1"/>
    <property type="molecule type" value="Genomic_DNA"/>
</dbReference>
<dbReference type="InterPro" id="IPR011032">
    <property type="entry name" value="GroES-like_sf"/>
</dbReference>
<dbReference type="PANTHER" id="PTHR48106">
    <property type="entry name" value="QUINONE OXIDOREDUCTASE PIG3-RELATED"/>
    <property type="match status" value="1"/>
</dbReference>
<dbReference type="CDD" id="cd05276">
    <property type="entry name" value="p53_inducible_oxidoreductase"/>
    <property type="match status" value="1"/>
</dbReference>
<proteinExistence type="predicted"/>
<dbReference type="InterPro" id="IPR013149">
    <property type="entry name" value="ADH-like_C"/>
</dbReference>
<dbReference type="SUPFAM" id="SSF50129">
    <property type="entry name" value="GroES-like"/>
    <property type="match status" value="1"/>
</dbReference>
<keyword evidence="1" id="KW-0521">NADP</keyword>
<dbReference type="RefSeq" id="WP_177058002.1">
    <property type="nucleotide sequence ID" value="NZ_JACAPS010000015.1"/>
</dbReference>
<dbReference type="Pfam" id="PF08240">
    <property type="entry name" value="ADH_N"/>
    <property type="match status" value="1"/>
</dbReference>
<dbReference type="GO" id="GO:0070402">
    <property type="term" value="F:NADPH binding"/>
    <property type="evidence" value="ECO:0007669"/>
    <property type="project" value="TreeGrafter"/>
</dbReference>
<sequence length="332" mass="35133">MNLPSRMNYVEITQPGGPQVLKLAQAAVPEPAGHELLIKVHAAGINRPDVIQRAGKYPMKPGMSPVPGLEVAGEVVGVGSAVSGFKLGDKVCALTNGGGYAEYCIVSATQALPIPDGVNMIHAAAIPETFFTVWVNLFELGQAREGATVLIHGGTSGIGTTALMLCKALGIKAFATAGSEEKCEQIRALGGEAINYREADFSQVIARQTDGRGVDVILDIMGGSYFDGNVASLARRGRLVIIGFMGGSSVKDFSLPALIDKQASVTGSMMRSRTTEEKAEIARAVKTHIWPLLIQGRCLPIIDRTFSLSEAALAHQRMEEGEHIGKIVLKVV</sequence>
<dbReference type="Proteomes" id="UP000520592">
    <property type="component" value="Unassembled WGS sequence"/>
</dbReference>
<keyword evidence="2" id="KW-0560">Oxidoreductase</keyword>
<dbReference type="InterPro" id="IPR036291">
    <property type="entry name" value="NAD(P)-bd_dom_sf"/>
</dbReference>
<dbReference type="Gene3D" id="3.40.50.720">
    <property type="entry name" value="NAD(P)-binding Rossmann-like Domain"/>
    <property type="match status" value="1"/>
</dbReference>
<dbReference type="PANTHER" id="PTHR48106:SF8">
    <property type="entry name" value="OS02G0805600 PROTEIN"/>
    <property type="match status" value="1"/>
</dbReference>
<dbReference type="SUPFAM" id="SSF51735">
    <property type="entry name" value="NAD(P)-binding Rossmann-fold domains"/>
    <property type="match status" value="1"/>
</dbReference>
<evidence type="ECO:0000256" key="1">
    <source>
        <dbReference type="ARBA" id="ARBA00022857"/>
    </source>
</evidence>
<organism evidence="4 5">
    <name type="scientific">Pseudomonas gingeri</name>
    <dbReference type="NCBI Taxonomy" id="117681"/>
    <lineage>
        <taxon>Bacteria</taxon>
        <taxon>Pseudomonadati</taxon>
        <taxon>Pseudomonadota</taxon>
        <taxon>Gammaproteobacteria</taxon>
        <taxon>Pseudomonadales</taxon>
        <taxon>Pseudomonadaceae</taxon>
        <taxon>Pseudomonas</taxon>
    </lineage>
</organism>
<dbReference type="InterPro" id="IPR020843">
    <property type="entry name" value="ER"/>
</dbReference>
<reference evidence="4 5" key="1">
    <citation type="submission" date="2020-04" db="EMBL/GenBank/DDBJ databases">
        <title>Molecular characterization of pseudomonads from Agaricus bisporus reveal novel blotch 2 pathogens in Western Europe.</title>
        <authorList>
            <person name="Taparia T."/>
            <person name="Krijger M."/>
            <person name="Haynes E."/>
            <person name="Elpinstone J.G."/>
            <person name="Noble R."/>
            <person name="Van Der Wolf J."/>
        </authorList>
    </citation>
    <scope>NUCLEOTIDE SEQUENCE [LARGE SCALE GENOMIC DNA]</scope>
    <source>
        <strain evidence="4 5">IPO3737</strain>
    </source>
</reference>
<dbReference type="InterPro" id="IPR014189">
    <property type="entry name" value="Quinone_OxRdtase_PIG3"/>
</dbReference>
<dbReference type="Gene3D" id="3.90.180.10">
    <property type="entry name" value="Medium-chain alcohol dehydrogenases, catalytic domain"/>
    <property type="match status" value="1"/>
</dbReference>
<dbReference type="Pfam" id="PF00107">
    <property type="entry name" value="ADH_zinc_N"/>
    <property type="match status" value="1"/>
</dbReference>
<feature type="domain" description="Enoyl reductase (ER)" evidence="3">
    <location>
        <begin position="16"/>
        <end position="329"/>
    </location>
</feature>